<keyword evidence="4" id="KW-1185">Reference proteome</keyword>
<keyword evidence="2" id="KW-0732">Signal</keyword>
<dbReference type="OrthoDB" id="5101370at2759"/>
<feature type="compositionally biased region" description="Polar residues" evidence="1">
    <location>
        <begin position="156"/>
        <end position="174"/>
    </location>
</feature>
<gene>
    <name evidence="3" type="ORF">B0J15DRAFT_575589</name>
</gene>
<evidence type="ECO:0000313" key="4">
    <source>
        <dbReference type="Proteomes" id="UP000736672"/>
    </source>
</evidence>
<feature type="compositionally biased region" description="Low complexity" evidence="1">
    <location>
        <begin position="340"/>
        <end position="352"/>
    </location>
</feature>
<feature type="chain" id="PRO_5040262743" evidence="2">
    <location>
        <begin position="22"/>
        <end position="400"/>
    </location>
</feature>
<sequence length="400" mass="40090">MQTFKSFALSFLLTAGSTVRADTTSCVTSVNTLPTITSTITGSTSTWSGGTPGLDHQTSIVYTTQYPEFCPTGLRMHTYVITTYCSNAECSPHTGVPPGFTSTVAVCSSCGHEPITATLTVPIVEAAPTGEVAHGGFAGNRKNMPIPSRPDACTTCGAQENTPHGSPQTASMPLNPSIKHPNPGAGGSAPIPENEKGMPVPTASGPGASPAKQGNTHIPSGVIGGSPGNLPEEPSFVMGSGSSQPSVKHPATVTGGSGAVPESQTDISLPSEPSPCSTSCAANNLPDEPPSGFSQPFAKQPAPTAGSSRTPPESEGHNSLVSESNSCKTCQGSGSILSHPSSWTVSVSSHPSADGPTSPAAGPQTTGPAVVTGAATSNVNGRFELGVVFGLALVVFGVAV</sequence>
<dbReference type="AlphaFoldDB" id="A0A9P9G0R6"/>
<reference evidence="3" key="1">
    <citation type="journal article" date="2021" name="Nat. Commun.">
        <title>Genetic determinants of endophytism in the Arabidopsis root mycobiome.</title>
        <authorList>
            <person name="Mesny F."/>
            <person name="Miyauchi S."/>
            <person name="Thiergart T."/>
            <person name="Pickel B."/>
            <person name="Atanasova L."/>
            <person name="Karlsson M."/>
            <person name="Huettel B."/>
            <person name="Barry K.W."/>
            <person name="Haridas S."/>
            <person name="Chen C."/>
            <person name="Bauer D."/>
            <person name="Andreopoulos W."/>
            <person name="Pangilinan J."/>
            <person name="LaButti K."/>
            <person name="Riley R."/>
            <person name="Lipzen A."/>
            <person name="Clum A."/>
            <person name="Drula E."/>
            <person name="Henrissat B."/>
            <person name="Kohler A."/>
            <person name="Grigoriev I.V."/>
            <person name="Martin F.M."/>
            <person name="Hacquard S."/>
        </authorList>
    </citation>
    <scope>NUCLEOTIDE SEQUENCE</scope>
    <source>
        <strain evidence="3">FSSC 5 MPI-SDFR-AT-0091</strain>
    </source>
</reference>
<feature type="signal peptide" evidence="2">
    <location>
        <begin position="1"/>
        <end position="21"/>
    </location>
</feature>
<evidence type="ECO:0000256" key="1">
    <source>
        <dbReference type="SAM" id="MobiDB-lite"/>
    </source>
</evidence>
<protein>
    <submittedName>
        <fullName evidence="3">Uncharacterized protein</fullName>
    </submittedName>
</protein>
<organism evidence="3 4">
    <name type="scientific">Fusarium solani</name>
    <name type="common">Filamentous fungus</name>
    <dbReference type="NCBI Taxonomy" id="169388"/>
    <lineage>
        <taxon>Eukaryota</taxon>
        <taxon>Fungi</taxon>
        <taxon>Dikarya</taxon>
        <taxon>Ascomycota</taxon>
        <taxon>Pezizomycotina</taxon>
        <taxon>Sordariomycetes</taxon>
        <taxon>Hypocreomycetidae</taxon>
        <taxon>Hypocreales</taxon>
        <taxon>Nectriaceae</taxon>
        <taxon>Fusarium</taxon>
        <taxon>Fusarium solani species complex</taxon>
    </lineage>
</organism>
<dbReference type="Proteomes" id="UP000736672">
    <property type="component" value="Unassembled WGS sequence"/>
</dbReference>
<name>A0A9P9G0R6_FUSSL</name>
<feature type="region of interest" description="Disordered" evidence="1">
    <location>
        <begin position="340"/>
        <end position="367"/>
    </location>
</feature>
<evidence type="ECO:0000313" key="3">
    <source>
        <dbReference type="EMBL" id="KAH7230401.1"/>
    </source>
</evidence>
<evidence type="ECO:0000256" key="2">
    <source>
        <dbReference type="SAM" id="SignalP"/>
    </source>
</evidence>
<comment type="caution">
    <text evidence="3">The sequence shown here is derived from an EMBL/GenBank/DDBJ whole genome shotgun (WGS) entry which is preliminary data.</text>
</comment>
<accession>A0A9P9G0R6</accession>
<feature type="region of interest" description="Disordered" evidence="1">
    <location>
        <begin position="135"/>
        <end position="326"/>
    </location>
</feature>
<proteinExistence type="predicted"/>
<dbReference type="EMBL" id="JAGTJS010000037">
    <property type="protein sequence ID" value="KAH7230401.1"/>
    <property type="molecule type" value="Genomic_DNA"/>
</dbReference>
<feature type="compositionally biased region" description="Polar residues" evidence="1">
    <location>
        <begin position="305"/>
        <end position="326"/>
    </location>
</feature>